<feature type="compositionally biased region" description="Polar residues" evidence="1">
    <location>
        <begin position="246"/>
        <end position="262"/>
    </location>
</feature>
<evidence type="ECO:0000313" key="3">
    <source>
        <dbReference type="EMBL" id="CED85355.1"/>
    </source>
</evidence>
<name>A0A0F7SXM3_PHARH</name>
<dbReference type="Pfam" id="PF20415">
    <property type="entry name" value="DUF6699"/>
    <property type="match status" value="1"/>
</dbReference>
<proteinExistence type="predicted"/>
<evidence type="ECO:0000259" key="2">
    <source>
        <dbReference type="Pfam" id="PF20415"/>
    </source>
</evidence>
<organism evidence="3">
    <name type="scientific">Phaffia rhodozyma</name>
    <name type="common">Yeast</name>
    <name type="synonym">Xanthophyllomyces dendrorhous</name>
    <dbReference type="NCBI Taxonomy" id="264483"/>
    <lineage>
        <taxon>Eukaryota</taxon>
        <taxon>Fungi</taxon>
        <taxon>Dikarya</taxon>
        <taxon>Basidiomycota</taxon>
        <taxon>Agaricomycotina</taxon>
        <taxon>Tremellomycetes</taxon>
        <taxon>Cystofilobasidiales</taxon>
        <taxon>Mrakiaceae</taxon>
        <taxon>Phaffia</taxon>
    </lineage>
</organism>
<feature type="region of interest" description="Disordered" evidence="1">
    <location>
        <begin position="236"/>
        <end position="262"/>
    </location>
</feature>
<evidence type="ECO:0000256" key="1">
    <source>
        <dbReference type="SAM" id="MobiDB-lite"/>
    </source>
</evidence>
<sequence>MSKNLPRDVFLIIRDFCDLDIESHLNFCQASPWLELQIYPDRLWKKLIQMSGYSRSNHDLQGIQRARSWKSIAQELAVHPGGVGCEISQIIAVEPGSEGMLAKTTWRGVCECARDWNRRHYEYSTPIPPSMVNESITELLINPHLQPRSLSAEGFQKFNEHAIRPEELIDYAYDLSARDEVDLELIRNHPSVAHSYATYPPVTELTIWVGSITVSNPDGVTIWDVRQAILTSDRPRMSDVLPDTDPTGSEETLLEMSTSTSRNPFDYPSGEWISSLSRSIAAGTEDRQAWLQRQPGSVYIGRPNQVGFEHGVQDVLSMFSF</sequence>
<dbReference type="EMBL" id="LN483332">
    <property type="protein sequence ID" value="CED85355.1"/>
    <property type="molecule type" value="Genomic_DNA"/>
</dbReference>
<feature type="domain" description="DUF6699" evidence="2">
    <location>
        <begin position="190"/>
        <end position="231"/>
    </location>
</feature>
<accession>A0A0F7SXM3</accession>
<reference evidence="3" key="1">
    <citation type="submission" date="2014-08" db="EMBL/GenBank/DDBJ databases">
        <authorList>
            <person name="Sharma Rahul"/>
            <person name="Thines Marco"/>
        </authorList>
    </citation>
    <scope>NUCLEOTIDE SEQUENCE</scope>
</reference>
<dbReference type="InterPro" id="IPR046522">
    <property type="entry name" value="DUF6699"/>
</dbReference>
<dbReference type="AlphaFoldDB" id="A0A0F7SXM3"/>
<protein>
    <recommendedName>
        <fullName evidence="2">DUF6699 domain-containing protein</fullName>
    </recommendedName>
</protein>